<sequence length="358" mass="40277">MNSRWIEGTDLENDVSDQSLQAAIFMFVDRTASELGDENSYFSLVWFRIAGARRLFSVFIIFSLSSSFRELSFYGIGRWPQATAEKDAGSRKLLPLNSRRLWFTAKKSGRSKENEIVFIAPTGEEIINRKQLEQYLKSHSGAPALHEFDWSTSVETPRRSARISEKAKAVSPPEPQPKKKRSRRSSSGSTKNNANIDAAPEEIPVNKDGALEEKHNVETQDANQTEDTKMSEGAPAEYKKKEKNPDDKAIAVQDNGIVSDKIDKQGSEENDYEGNIAKPVSDTSNIKHYDDGQNIHQPVTNLFDEHQTNTGDDKKSSNVAEDVEIKSTEEKDEQQKQQNFKQPVRIEAQQHLAPTLSC</sequence>
<dbReference type="PANTHER" id="PTHR33729">
    <property type="entry name" value="METHYL-CPG BINDING DOMAIN CONTAINING PROTEIN, EXPRESSED"/>
    <property type="match status" value="1"/>
</dbReference>
<evidence type="ECO:0000256" key="5">
    <source>
        <dbReference type="ARBA" id="ARBA00023242"/>
    </source>
</evidence>
<feature type="compositionally biased region" description="Basic and acidic residues" evidence="6">
    <location>
        <begin position="209"/>
        <end position="218"/>
    </location>
</feature>
<comment type="subcellular location">
    <subcellularLocation>
        <location evidence="1">Nucleus</location>
    </subcellularLocation>
</comment>
<evidence type="ECO:0000256" key="3">
    <source>
        <dbReference type="ARBA" id="ARBA00023125"/>
    </source>
</evidence>
<dbReference type="GO" id="GO:0003677">
    <property type="term" value="F:DNA binding"/>
    <property type="evidence" value="ECO:0007669"/>
    <property type="project" value="UniProtKB-KW"/>
</dbReference>
<keyword evidence="5" id="KW-0539">Nucleus</keyword>
<feature type="compositionally biased region" description="Basic and acidic residues" evidence="6">
    <location>
        <begin position="237"/>
        <end position="249"/>
    </location>
</feature>
<dbReference type="InterPro" id="IPR016177">
    <property type="entry name" value="DNA-bd_dom_sf"/>
</dbReference>
<keyword evidence="3" id="KW-0238">DNA-binding</keyword>
<protein>
    <recommendedName>
        <fullName evidence="7">MBD domain-containing protein</fullName>
    </recommendedName>
</protein>
<dbReference type="Proteomes" id="UP000775213">
    <property type="component" value="Unassembled WGS sequence"/>
</dbReference>
<evidence type="ECO:0000256" key="4">
    <source>
        <dbReference type="ARBA" id="ARBA00023163"/>
    </source>
</evidence>
<organism evidence="8 9">
    <name type="scientific">Dendrobium chrysotoxum</name>
    <name type="common">Orchid</name>
    <dbReference type="NCBI Taxonomy" id="161865"/>
    <lineage>
        <taxon>Eukaryota</taxon>
        <taxon>Viridiplantae</taxon>
        <taxon>Streptophyta</taxon>
        <taxon>Embryophyta</taxon>
        <taxon>Tracheophyta</taxon>
        <taxon>Spermatophyta</taxon>
        <taxon>Magnoliopsida</taxon>
        <taxon>Liliopsida</taxon>
        <taxon>Asparagales</taxon>
        <taxon>Orchidaceae</taxon>
        <taxon>Epidendroideae</taxon>
        <taxon>Malaxideae</taxon>
        <taxon>Dendrobiinae</taxon>
        <taxon>Dendrobium</taxon>
    </lineage>
</organism>
<evidence type="ECO:0000256" key="2">
    <source>
        <dbReference type="ARBA" id="ARBA00023015"/>
    </source>
</evidence>
<dbReference type="PANTHER" id="PTHR33729:SF6">
    <property type="entry name" value="METHYL-CPG-BINDING DOMAIN-CONTAINING PROTEIN 11"/>
    <property type="match status" value="1"/>
</dbReference>
<evidence type="ECO:0000259" key="7">
    <source>
        <dbReference type="Pfam" id="PF01429"/>
    </source>
</evidence>
<keyword evidence="9" id="KW-1185">Reference proteome</keyword>
<dbReference type="EMBL" id="JAGFBR010000007">
    <property type="protein sequence ID" value="KAH0463728.1"/>
    <property type="molecule type" value="Genomic_DNA"/>
</dbReference>
<comment type="caution">
    <text evidence="8">The sequence shown here is derived from an EMBL/GenBank/DDBJ whole genome shotgun (WGS) entry which is preliminary data.</text>
</comment>
<proteinExistence type="predicted"/>
<keyword evidence="2" id="KW-0805">Transcription regulation</keyword>
<evidence type="ECO:0000256" key="6">
    <source>
        <dbReference type="SAM" id="MobiDB-lite"/>
    </source>
</evidence>
<dbReference type="GO" id="GO:0005634">
    <property type="term" value="C:nucleus"/>
    <property type="evidence" value="ECO:0007669"/>
    <property type="project" value="UniProtKB-SubCell"/>
</dbReference>
<dbReference type="InterPro" id="IPR001739">
    <property type="entry name" value="Methyl_CpG_DNA-bd"/>
</dbReference>
<dbReference type="InterPro" id="IPR039622">
    <property type="entry name" value="MBD10/11"/>
</dbReference>
<evidence type="ECO:0000313" key="9">
    <source>
        <dbReference type="Proteomes" id="UP000775213"/>
    </source>
</evidence>
<evidence type="ECO:0000256" key="1">
    <source>
        <dbReference type="ARBA" id="ARBA00004123"/>
    </source>
</evidence>
<dbReference type="SUPFAM" id="SSF54171">
    <property type="entry name" value="DNA-binding domain"/>
    <property type="match status" value="1"/>
</dbReference>
<feature type="compositionally biased region" description="Basic and acidic residues" evidence="6">
    <location>
        <begin position="323"/>
        <end position="335"/>
    </location>
</feature>
<feature type="region of interest" description="Disordered" evidence="6">
    <location>
        <begin position="148"/>
        <end position="358"/>
    </location>
</feature>
<dbReference type="AlphaFoldDB" id="A0AAV7H8A3"/>
<feature type="compositionally biased region" description="Basic and acidic residues" evidence="6">
    <location>
        <begin position="156"/>
        <end position="168"/>
    </location>
</feature>
<accession>A0AAV7H8A3</accession>
<name>A0AAV7H8A3_DENCH</name>
<keyword evidence="4" id="KW-0804">Transcription</keyword>
<gene>
    <name evidence="8" type="ORF">IEQ34_006514</name>
</gene>
<evidence type="ECO:0000313" key="8">
    <source>
        <dbReference type="EMBL" id="KAH0463728.1"/>
    </source>
</evidence>
<reference evidence="8 9" key="1">
    <citation type="journal article" date="2021" name="Hortic Res">
        <title>Chromosome-scale assembly of the Dendrobium chrysotoxum genome enhances the understanding of orchid evolution.</title>
        <authorList>
            <person name="Zhang Y."/>
            <person name="Zhang G.Q."/>
            <person name="Zhang D."/>
            <person name="Liu X.D."/>
            <person name="Xu X.Y."/>
            <person name="Sun W.H."/>
            <person name="Yu X."/>
            <person name="Zhu X."/>
            <person name="Wang Z.W."/>
            <person name="Zhao X."/>
            <person name="Zhong W.Y."/>
            <person name="Chen H."/>
            <person name="Yin W.L."/>
            <person name="Huang T."/>
            <person name="Niu S.C."/>
            <person name="Liu Z.J."/>
        </authorList>
    </citation>
    <scope>NUCLEOTIDE SEQUENCE [LARGE SCALE GENOMIC DNA]</scope>
    <source>
        <strain evidence="8">Lindl</strain>
    </source>
</reference>
<feature type="compositionally biased region" description="Basic and acidic residues" evidence="6">
    <location>
        <begin position="303"/>
        <end position="316"/>
    </location>
</feature>
<feature type="domain" description="MBD" evidence="7">
    <location>
        <begin position="104"/>
        <end position="155"/>
    </location>
</feature>
<dbReference type="Gene3D" id="3.30.890.10">
    <property type="entry name" value="Methyl-cpg-binding Protein 2, Chain A"/>
    <property type="match status" value="1"/>
</dbReference>
<dbReference type="Pfam" id="PF01429">
    <property type="entry name" value="MBD"/>
    <property type="match status" value="1"/>
</dbReference>